<dbReference type="eggNOG" id="COG3358">
    <property type="taxonomic scope" value="Bacteria"/>
</dbReference>
<gene>
    <name evidence="1" type="ordered locus">Belba_3078</name>
</gene>
<dbReference type="HOGENOM" id="CLU_093051_0_0_10"/>
<reference evidence="2" key="1">
    <citation type="submission" date="2012-06" db="EMBL/GenBank/DDBJ databases">
        <title>The complete genome of Belliella baltica DSM 15883.</title>
        <authorList>
            <person name="Lucas S."/>
            <person name="Copeland A."/>
            <person name="Lapidus A."/>
            <person name="Goodwin L."/>
            <person name="Pitluck S."/>
            <person name="Peters L."/>
            <person name="Mikhailova N."/>
            <person name="Davenport K."/>
            <person name="Kyrpides N."/>
            <person name="Mavromatis K."/>
            <person name="Pagani I."/>
            <person name="Ivanova N."/>
            <person name="Ovchinnikova G."/>
            <person name="Zeytun A."/>
            <person name="Detter J.C."/>
            <person name="Han C."/>
            <person name="Land M."/>
            <person name="Hauser L."/>
            <person name="Markowitz V."/>
            <person name="Cheng J.-F."/>
            <person name="Hugenholtz P."/>
            <person name="Woyke T."/>
            <person name="Wu D."/>
            <person name="Tindall B."/>
            <person name="Pomrenke H."/>
            <person name="Brambilla E."/>
            <person name="Klenk H.-P."/>
            <person name="Eisen J.A."/>
        </authorList>
    </citation>
    <scope>NUCLEOTIDE SEQUENCE [LARGE SCALE GENOMIC DNA]</scope>
    <source>
        <strain evidence="2">DSM 15883 / CIP 108006 / LMG 21964 / BA134</strain>
    </source>
</reference>
<dbReference type="STRING" id="866536.Belba_3078"/>
<keyword evidence="2" id="KW-1185">Reference proteome</keyword>
<sequence>MFKIVSSLFTNALFPMKHLLFSMLILLLLFSSCQLEKEETYTISKEAHTEEIENWYNNRIESLKSENGWLNLIGLYWFEQDSNRLGTKEGLELLVEDELFPEFFGTFEKVGKQVYFNPEIDDIKIGEELINEKILVFDPEMNFSPTISFNQFRANVLQRSDLIGLRLRDLESETIRDFHGIDRFPVDKEWRFEAKFIPYEPAKEIPISNVLGQTYAAKSVGYLSFGFEGRIYNIDALEEGDQLFLIFADGTSGAETYGGGRYLYTQKADENGIVILDFNKAYNPPCVFTPFATCPLPPRQNILELAIEAGERNWGK</sequence>
<dbReference type="AlphaFoldDB" id="I3Z8M7"/>
<proteinExistence type="predicted"/>
<dbReference type="InterPro" id="IPR012467">
    <property type="entry name" value="DUF1684"/>
</dbReference>
<dbReference type="PATRIC" id="fig|866536.3.peg.3180"/>
<dbReference type="EMBL" id="CP003281">
    <property type="protein sequence ID" value="AFL85595.1"/>
    <property type="molecule type" value="Genomic_DNA"/>
</dbReference>
<accession>I3Z8M7</accession>
<evidence type="ECO:0000313" key="2">
    <source>
        <dbReference type="Proteomes" id="UP000006050"/>
    </source>
</evidence>
<dbReference type="Proteomes" id="UP000006050">
    <property type="component" value="Chromosome"/>
</dbReference>
<dbReference type="PANTHER" id="PTHR41913:SF1">
    <property type="entry name" value="DUF1684 DOMAIN-CONTAINING PROTEIN"/>
    <property type="match status" value="1"/>
</dbReference>
<organism evidence="1 2">
    <name type="scientific">Belliella baltica (strain DSM 15883 / CIP 108006 / LMG 21964 / BA134)</name>
    <dbReference type="NCBI Taxonomy" id="866536"/>
    <lineage>
        <taxon>Bacteria</taxon>
        <taxon>Pseudomonadati</taxon>
        <taxon>Bacteroidota</taxon>
        <taxon>Cytophagia</taxon>
        <taxon>Cytophagales</taxon>
        <taxon>Cyclobacteriaceae</taxon>
        <taxon>Belliella</taxon>
    </lineage>
</organism>
<evidence type="ECO:0008006" key="3">
    <source>
        <dbReference type="Google" id="ProtNLM"/>
    </source>
</evidence>
<dbReference type="PANTHER" id="PTHR41913">
    <property type="entry name" value="DUF1684 DOMAIN-CONTAINING PROTEIN"/>
    <property type="match status" value="1"/>
</dbReference>
<protein>
    <recommendedName>
        <fullName evidence="3">DUF1684 domain-containing protein</fullName>
    </recommendedName>
</protein>
<dbReference type="PROSITE" id="PS51257">
    <property type="entry name" value="PROKAR_LIPOPROTEIN"/>
    <property type="match status" value="1"/>
</dbReference>
<evidence type="ECO:0000313" key="1">
    <source>
        <dbReference type="EMBL" id="AFL85595.1"/>
    </source>
</evidence>
<dbReference type="Pfam" id="PF07920">
    <property type="entry name" value="DUF1684"/>
    <property type="match status" value="1"/>
</dbReference>
<name>I3Z8M7_BELBD</name>
<dbReference type="KEGG" id="bbd:Belba_3078"/>